<sequence length="226" mass="24571">MGSPPGGRLGVFGRVQEVPRRRGVFSRTVLRRMSAAERKAAAPRGHQPRSLPRCFGSAGCASSPLWFSRRIGRRPFTTQSHLHSDLVGVSSISVKYVTGGRFPGGEETFGIGLRQTPIERGIVGRVKESRHGERDCLGGFRWAQDVLFRLGIRKSESWCQEAQTGGPVCDGPGRGETGSDREDPVPCFVQSSGKGGAFFLSRRTGGFLCKNRGGFLCPCPFREICA</sequence>
<keyword evidence="2" id="KW-1185">Reference proteome</keyword>
<proteinExistence type="predicted"/>
<gene>
    <name evidence="1" type="ORF">Apau_0236</name>
</gene>
<dbReference type="STRING" id="584708.Apau_0236"/>
<name>E3CXS9_9BACT</name>
<evidence type="ECO:0000313" key="2">
    <source>
        <dbReference type="Proteomes" id="UP000005096"/>
    </source>
</evidence>
<reference evidence="1 2" key="1">
    <citation type="journal article" date="2010" name="Stand. Genomic Sci.">
        <title>Non-contiguous finished genome sequence of Aminomonas paucivorans type strain (GLU-3).</title>
        <authorList>
            <person name="Pitluck S."/>
            <person name="Yasawong M."/>
            <person name="Held B."/>
            <person name="Lapidus A."/>
            <person name="Nolan M."/>
            <person name="Copeland A."/>
            <person name="Lucas S."/>
            <person name="Del Rio T.G."/>
            <person name="Tice H."/>
            <person name="Cheng J.F."/>
            <person name="Chertkov O."/>
            <person name="Goodwin L."/>
            <person name="Tapia R."/>
            <person name="Han C."/>
            <person name="Liolios K."/>
            <person name="Ivanova N."/>
            <person name="Mavromatis K."/>
            <person name="Ovchinnikova G."/>
            <person name="Pati A."/>
            <person name="Chen A."/>
            <person name="Palaniappan K."/>
            <person name="Land M."/>
            <person name="Hauser L."/>
            <person name="Chang Y.J."/>
            <person name="Jeffries C.D."/>
            <person name="Pukall R."/>
            <person name="Spring S."/>
            <person name="Rohde M."/>
            <person name="Sikorski J."/>
            <person name="Goker M."/>
            <person name="Woyke T."/>
            <person name="Bristow J."/>
            <person name="Eisen J.A."/>
            <person name="Markowitz V."/>
            <person name="Hugenholtz P."/>
            <person name="Kyrpides N.C."/>
            <person name="Klenk H.P."/>
        </authorList>
    </citation>
    <scope>NUCLEOTIDE SEQUENCE [LARGE SCALE GENOMIC DNA]</scope>
    <source>
        <strain evidence="1 2">DSM 12260</strain>
    </source>
</reference>
<dbReference type="Proteomes" id="UP000005096">
    <property type="component" value="Chromosome"/>
</dbReference>
<organism evidence="1 2">
    <name type="scientific">Aminomonas paucivorans DSM 12260</name>
    <dbReference type="NCBI Taxonomy" id="584708"/>
    <lineage>
        <taxon>Bacteria</taxon>
        <taxon>Thermotogati</taxon>
        <taxon>Synergistota</taxon>
        <taxon>Synergistia</taxon>
        <taxon>Synergistales</taxon>
        <taxon>Synergistaceae</taxon>
        <taxon>Aminomonas</taxon>
    </lineage>
</organism>
<dbReference type="HOGENOM" id="CLU_1222676_0_0_0"/>
<dbReference type="PaxDb" id="584708-Apau_0236"/>
<accession>E3CXS9</accession>
<dbReference type="EMBL" id="CM001022">
    <property type="protein sequence ID" value="EFQ22672.1"/>
    <property type="molecule type" value="Genomic_DNA"/>
</dbReference>
<dbReference type="AlphaFoldDB" id="E3CXS9"/>
<evidence type="ECO:0000313" key="1">
    <source>
        <dbReference type="EMBL" id="EFQ22672.1"/>
    </source>
</evidence>
<protein>
    <submittedName>
        <fullName evidence="1">Uncharacterized protein</fullName>
    </submittedName>
</protein>